<dbReference type="PANTHER" id="PTHR38602">
    <property type="entry name" value="INNER MEMBRANE PROTEIN-RELATED"/>
    <property type="match status" value="1"/>
</dbReference>
<dbReference type="PANTHER" id="PTHR38602:SF1">
    <property type="entry name" value="INNER MEMBRANE PROTEIN"/>
    <property type="match status" value="1"/>
</dbReference>
<dbReference type="RefSeq" id="WP_338290477.1">
    <property type="nucleotide sequence ID" value="NZ_AP027272.1"/>
</dbReference>
<evidence type="ECO:0000256" key="1">
    <source>
        <dbReference type="SAM" id="Phobius"/>
    </source>
</evidence>
<evidence type="ECO:0000313" key="3">
    <source>
        <dbReference type="Proteomes" id="UP001333710"/>
    </source>
</evidence>
<dbReference type="Proteomes" id="UP001333710">
    <property type="component" value="Chromosome"/>
</dbReference>
<reference evidence="2" key="1">
    <citation type="submission" date="2023-01" db="EMBL/GenBank/DDBJ databases">
        <title>Complete genome sequence of Planctobacterium marinum strain Dej080120_11.</title>
        <authorList>
            <person name="Ueki S."/>
            <person name="Maruyama F."/>
        </authorList>
    </citation>
    <scope>NUCLEOTIDE SEQUENCE</scope>
    <source>
        <strain evidence="2">Dej080120_11</strain>
    </source>
</reference>
<protein>
    <submittedName>
        <fullName evidence="2">Membrane protein</fullName>
    </submittedName>
</protein>
<dbReference type="InterPro" id="IPR019201">
    <property type="entry name" value="DUF2065"/>
</dbReference>
<dbReference type="KEGG" id="pmaw:MACH26_01870"/>
<dbReference type="EMBL" id="AP027272">
    <property type="protein sequence ID" value="BDX04666.1"/>
    <property type="molecule type" value="Genomic_DNA"/>
</dbReference>
<keyword evidence="1" id="KW-1133">Transmembrane helix</keyword>
<name>A0AA48KMQ1_9ALTE</name>
<keyword evidence="3" id="KW-1185">Reference proteome</keyword>
<organism evidence="2 3">
    <name type="scientific">Planctobacterium marinum</name>
    <dbReference type="NCBI Taxonomy" id="1631968"/>
    <lineage>
        <taxon>Bacteria</taxon>
        <taxon>Pseudomonadati</taxon>
        <taxon>Pseudomonadota</taxon>
        <taxon>Gammaproteobacteria</taxon>
        <taxon>Alteromonadales</taxon>
        <taxon>Alteromonadaceae</taxon>
        <taxon>Planctobacterium</taxon>
    </lineage>
</organism>
<sequence length="61" mass="6694">MTSLAVAFALLLILEGIGPLLFPNRWRKYLQSLAQLPGNQLQQIGGVMVIAGAILLWFLQS</sequence>
<dbReference type="AlphaFoldDB" id="A0AA48KMQ1"/>
<feature type="transmembrane region" description="Helical" evidence="1">
    <location>
        <begin position="40"/>
        <end position="59"/>
    </location>
</feature>
<accession>A0AA48KMQ1</accession>
<keyword evidence="1" id="KW-0812">Transmembrane</keyword>
<dbReference type="Pfam" id="PF09838">
    <property type="entry name" value="DUF2065"/>
    <property type="match status" value="1"/>
</dbReference>
<proteinExistence type="predicted"/>
<gene>
    <name evidence="2" type="ORF">MACH26_01870</name>
</gene>
<keyword evidence="1" id="KW-0472">Membrane</keyword>
<evidence type="ECO:0000313" key="2">
    <source>
        <dbReference type="EMBL" id="BDX04666.1"/>
    </source>
</evidence>